<comment type="caution">
    <text evidence="2">The sequence shown here is derived from an EMBL/GenBank/DDBJ whole genome shotgun (WGS) entry which is preliminary data.</text>
</comment>
<dbReference type="EMBL" id="WIGN01000264">
    <property type="protein sequence ID" value="KAF6802648.1"/>
    <property type="molecule type" value="Genomic_DNA"/>
</dbReference>
<dbReference type="AlphaFoldDB" id="A0A8H6IXV1"/>
<reference evidence="2 3" key="1">
    <citation type="journal article" date="2020" name="Phytopathology">
        <title>Genome Sequence Resources of Colletotrichum truncatum, C. plurivorum, C. musicola, and C. sojae: Four Species Pathogenic to Soybean (Glycine max).</title>
        <authorList>
            <person name="Rogerio F."/>
            <person name="Boufleur T.R."/>
            <person name="Ciampi-Guillardi M."/>
            <person name="Sukno S.A."/>
            <person name="Thon M.R."/>
            <person name="Massola Junior N.S."/>
            <person name="Baroncelli R."/>
        </authorList>
    </citation>
    <scope>NUCLEOTIDE SEQUENCE [LARGE SCALE GENOMIC DNA]</scope>
    <source>
        <strain evidence="2 3">LFN0009</strain>
    </source>
</reference>
<evidence type="ECO:0000313" key="2">
    <source>
        <dbReference type="EMBL" id="KAF6802648.1"/>
    </source>
</evidence>
<gene>
    <name evidence="2" type="ORF">CSOJ01_11464</name>
</gene>
<proteinExistence type="predicted"/>
<sequence>MMAKPASFPQFANLPAEIRLGIWEQAVSSPSMHVFDVCFPSLHGNDRSKHAFQRMDDVHTAGRCQKWTKYEYVAFLDRLRGDDERARDIGDGNEQSGSDPSMYRHRQALRLACREAASSAVLRASNFNSVYLPGHGSVFEYDNDDEVLFLRFTERVVMSTVPKPLSELPMSSGRLSEVLGAHWSAEMALTVWRARRIAIDVEETMHSLSRVEISYLAAYMQKDLEVLYLVDHRHGKRKFGERLTDGEPDVRDRGKLFRVLHRRNLKDNLIRKSDVIYGVGRTYRETFDFEGLSWDELHPAYDFARLIAESIRVRQAAAGTEVFQGVRVILAEDDTA</sequence>
<accession>A0A8H6IXV1</accession>
<organism evidence="2 3">
    <name type="scientific">Colletotrichum sojae</name>
    <dbReference type="NCBI Taxonomy" id="2175907"/>
    <lineage>
        <taxon>Eukaryota</taxon>
        <taxon>Fungi</taxon>
        <taxon>Dikarya</taxon>
        <taxon>Ascomycota</taxon>
        <taxon>Pezizomycotina</taxon>
        <taxon>Sordariomycetes</taxon>
        <taxon>Hypocreomycetidae</taxon>
        <taxon>Glomerellales</taxon>
        <taxon>Glomerellaceae</taxon>
        <taxon>Colletotrichum</taxon>
        <taxon>Colletotrichum orchidearum species complex</taxon>
    </lineage>
</organism>
<feature type="domain" description="2EXR" evidence="1">
    <location>
        <begin position="8"/>
        <end position="124"/>
    </location>
</feature>
<dbReference type="Proteomes" id="UP000652219">
    <property type="component" value="Unassembled WGS sequence"/>
</dbReference>
<dbReference type="Pfam" id="PF20150">
    <property type="entry name" value="2EXR"/>
    <property type="match status" value="1"/>
</dbReference>
<evidence type="ECO:0000259" key="1">
    <source>
        <dbReference type="Pfam" id="PF20150"/>
    </source>
</evidence>
<evidence type="ECO:0000313" key="3">
    <source>
        <dbReference type="Proteomes" id="UP000652219"/>
    </source>
</evidence>
<keyword evidence="3" id="KW-1185">Reference proteome</keyword>
<protein>
    <recommendedName>
        <fullName evidence="1">2EXR domain-containing protein</fullName>
    </recommendedName>
</protein>
<name>A0A8H6IXV1_9PEZI</name>
<dbReference type="InterPro" id="IPR045518">
    <property type="entry name" value="2EXR"/>
</dbReference>